<feature type="region of interest" description="Disordered" evidence="2">
    <location>
        <begin position="49"/>
        <end position="68"/>
    </location>
</feature>
<dbReference type="GO" id="GO:0008270">
    <property type="term" value="F:zinc ion binding"/>
    <property type="evidence" value="ECO:0007669"/>
    <property type="project" value="UniProtKB-KW"/>
</dbReference>
<dbReference type="PROSITE" id="PS50157">
    <property type="entry name" value="ZINC_FINGER_C2H2_2"/>
    <property type="match status" value="1"/>
</dbReference>
<keyword evidence="1" id="KW-0863">Zinc-finger</keyword>
<protein>
    <submittedName>
        <fullName evidence="4">Zinc finger C2H2-type</fullName>
    </submittedName>
</protein>
<dbReference type="Proteomes" id="UP000325440">
    <property type="component" value="Unassembled WGS sequence"/>
</dbReference>
<keyword evidence="1" id="KW-0479">Metal-binding</keyword>
<feature type="non-terminal residue" evidence="4">
    <location>
        <position position="86"/>
    </location>
</feature>
<evidence type="ECO:0000313" key="5">
    <source>
        <dbReference type="Proteomes" id="UP000325440"/>
    </source>
</evidence>
<evidence type="ECO:0000313" key="4">
    <source>
        <dbReference type="EMBL" id="VVC46372.1"/>
    </source>
</evidence>
<proteinExistence type="predicted"/>
<name>A0A5E4NN29_9HEMI</name>
<keyword evidence="1" id="KW-0862">Zinc</keyword>
<feature type="compositionally biased region" description="Low complexity" evidence="2">
    <location>
        <begin position="49"/>
        <end position="59"/>
    </location>
</feature>
<dbReference type="InterPro" id="IPR013087">
    <property type="entry name" value="Znf_C2H2_type"/>
</dbReference>
<keyword evidence="5" id="KW-1185">Reference proteome</keyword>
<evidence type="ECO:0000259" key="3">
    <source>
        <dbReference type="PROSITE" id="PS50157"/>
    </source>
</evidence>
<gene>
    <name evidence="4" type="ORF">CINCED_3A002809</name>
</gene>
<reference evidence="4 5" key="1">
    <citation type="submission" date="2019-08" db="EMBL/GenBank/DDBJ databases">
        <authorList>
            <person name="Alioto T."/>
            <person name="Alioto T."/>
            <person name="Gomez Garrido J."/>
        </authorList>
    </citation>
    <scope>NUCLEOTIDE SEQUENCE [LARGE SCALE GENOMIC DNA]</scope>
</reference>
<organism evidence="4 5">
    <name type="scientific">Cinara cedri</name>
    <dbReference type="NCBI Taxonomy" id="506608"/>
    <lineage>
        <taxon>Eukaryota</taxon>
        <taxon>Metazoa</taxon>
        <taxon>Ecdysozoa</taxon>
        <taxon>Arthropoda</taxon>
        <taxon>Hexapoda</taxon>
        <taxon>Insecta</taxon>
        <taxon>Pterygota</taxon>
        <taxon>Neoptera</taxon>
        <taxon>Paraneoptera</taxon>
        <taxon>Hemiptera</taxon>
        <taxon>Sternorrhyncha</taxon>
        <taxon>Aphidomorpha</taxon>
        <taxon>Aphidoidea</taxon>
        <taxon>Aphididae</taxon>
        <taxon>Lachninae</taxon>
        <taxon>Cinara</taxon>
    </lineage>
</organism>
<dbReference type="AlphaFoldDB" id="A0A5E4NN29"/>
<dbReference type="OrthoDB" id="8922241at2759"/>
<sequence>MNRHAKTHDGIKLQCALCPKMFTRNDKRNEHVKIVHPCVAAVTIDPIASTGPSITSSGPSHERSLGTCDDENDKLFVECIENNVDQ</sequence>
<dbReference type="Gene3D" id="3.30.160.60">
    <property type="entry name" value="Classic Zinc Finger"/>
    <property type="match status" value="1"/>
</dbReference>
<accession>A0A5E4NN29</accession>
<evidence type="ECO:0000256" key="2">
    <source>
        <dbReference type="SAM" id="MobiDB-lite"/>
    </source>
</evidence>
<evidence type="ECO:0000256" key="1">
    <source>
        <dbReference type="PROSITE-ProRule" id="PRU00042"/>
    </source>
</evidence>
<dbReference type="PROSITE" id="PS00028">
    <property type="entry name" value="ZINC_FINGER_C2H2_1"/>
    <property type="match status" value="1"/>
</dbReference>
<dbReference type="EMBL" id="CABPRJ010002481">
    <property type="protein sequence ID" value="VVC46372.1"/>
    <property type="molecule type" value="Genomic_DNA"/>
</dbReference>
<feature type="domain" description="C2H2-type" evidence="3">
    <location>
        <begin position="13"/>
        <end position="36"/>
    </location>
</feature>